<dbReference type="EMBL" id="JACHGW010000010">
    <property type="protein sequence ID" value="MBB6053927.1"/>
    <property type="molecule type" value="Genomic_DNA"/>
</dbReference>
<name>A0A7W9WAS4_ARMRO</name>
<dbReference type="Proteomes" id="UP000520814">
    <property type="component" value="Unassembled WGS sequence"/>
</dbReference>
<gene>
    <name evidence="2" type="ORF">HNQ39_005774</name>
</gene>
<evidence type="ECO:0000313" key="3">
    <source>
        <dbReference type="Proteomes" id="UP000520814"/>
    </source>
</evidence>
<feature type="domain" description="DUF4365" evidence="1">
    <location>
        <begin position="12"/>
        <end position="160"/>
    </location>
</feature>
<reference evidence="2 3" key="1">
    <citation type="submission" date="2020-08" db="EMBL/GenBank/DDBJ databases">
        <title>Genomic Encyclopedia of Type Strains, Phase IV (KMG-IV): sequencing the most valuable type-strain genomes for metagenomic binning, comparative biology and taxonomic classification.</title>
        <authorList>
            <person name="Goeker M."/>
        </authorList>
    </citation>
    <scope>NUCLEOTIDE SEQUENCE [LARGE SCALE GENOMIC DNA]</scope>
    <source>
        <strain evidence="2 3">DSM 23562</strain>
    </source>
</reference>
<accession>A0A7W9WAS4</accession>
<dbReference type="RefSeq" id="WP_184204017.1">
    <property type="nucleotide sequence ID" value="NZ_JACHGW010000010.1"/>
</dbReference>
<protein>
    <recommendedName>
        <fullName evidence="1">DUF4365 domain-containing protein</fullName>
    </recommendedName>
</protein>
<dbReference type="AlphaFoldDB" id="A0A7W9WAS4"/>
<comment type="caution">
    <text evidence="2">The sequence shown here is derived from an EMBL/GenBank/DDBJ whole genome shotgun (WGS) entry which is preliminary data.</text>
</comment>
<proteinExistence type="predicted"/>
<evidence type="ECO:0000259" key="1">
    <source>
        <dbReference type="Pfam" id="PF14280"/>
    </source>
</evidence>
<dbReference type="Pfam" id="PF14280">
    <property type="entry name" value="DUF4365"/>
    <property type="match status" value="1"/>
</dbReference>
<evidence type="ECO:0000313" key="2">
    <source>
        <dbReference type="EMBL" id="MBB6053927.1"/>
    </source>
</evidence>
<organism evidence="2 3">
    <name type="scientific">Armatimonas rosea</name>
    <dbReference type="NCBI Taxonomy" id="685828"/>
    <lineage>
        <taxon>Bacteria</taxon>
        <taxon>Bacillati</taxon>
        <taxon>Armatimonadota</taxon>
        <taxon>Armatimonadia</taxon>
        <taxon>Armatimonadales</taxon>
        <taxon>Armatimonadaceae</taxon>
        <taxon>Armatimonas</taxon>
    </lineage>
</organism>
<dbReference type="InterPro" id="IPR025375">
    <property type="entry name" value="DUF4365"/>
</dbReference>
<sequence>MNLSLMQNQWQEQFSYAYLRAVAAAAGFQVTKPEMDFCKIDLEISAIDEHLHDALPKLTLQVKCDSDFKFQNNALVYSLDIDTYQRLRSNRTLHPRILVVVTVPRDQGAWVSQTEDELIMRHCAYWKSLEGEPASTNTTAQTVYLPRAQIFDVASLSYLMGRLNQGQRP</sequence>
<keyword evidence="3" id="KW-1185">Reference proteome</keyword>